<dbReference type="Proteomes" id="UP000000659">
    <property type="component" value="Chromosome"/>
</dbReference>
<evidence type="ECO:0000256" key="1">
    <source>
        <dbReference type="ARBA" id="ARBA00022679"/>
    </source>
</evidence>
<dbReference type="EMBL" id="CP000266">
    <property type="protein sequence ID" value="ABF04539.1"/>
    <property type="molecule type" value="Genomic_DNA"/>
</dbReference>
<keyword evidence="1" id="KW-0808">Transferase</keyword>
<dbReference type="Gene3D" id="3.40.50.10540">
    <property type="entry name" value="Crotonobetainyl-coa:carnitine coa-transferase, domain 1"/>
    <property type="match status" value="1"/>
</dbReference>
<name>Q0T2C6_SHIF8</name>
<dbReference type="Pfam" id="PF02515">
    <property type="entry name" value="CoA_transf_3"/>
    <property type="match status" value="1"/>
</dbReference>
<dbReference type="InterPro" id="IPR044855">
    <property type="entry name" value="CoA-Trfase_III_dom3_sf"/>
</dbReference>
<dbReference type="GO" id="GO:0008410">
    <property type="term" value="F:CoA-transferase activity"/>
    <property type="evidence" value="ECO:0007669"/>
    <property type="project" value="TreeGrafter"/>
</dbReference>
<dbReference type="KEGG" id="sfv:SFV_2430"/>
<evidence type="ECO:0000313" key="3">
    <source>
        <dbReference type="Proteomes" id="UP000000659"/>
    </source>
</evidence>
<evidence type="ECO:0000313" key="2">
    <source>
        <dbReference type="EMBL" id="ABF04539.1"/>
    </source>
</evidence>
<dbReference type="InterPro" id="IPR050483">
    <property type="entry name" value="CoA-transferase_III_domain"/>
</dbReference>
<dbReference type="PANTHER" id="PTHR48207:SF3">
    <property type="entry name" value="SUCCINATE--HYDROXYMETHYLGLUTARATE COA-TRANSFERASE"/>
    <property type="match status" value="1"/>
</dbReference>
<gene>
    <name evidence="2" type="primary">yfdE</name>
    <name evidence="2" type="ordered locus">SFV_2430</name>
</gene>
<reference evidence="2 3" key="1">
    <citation type="journal article" date="2006" name="BMC Genomics">
        <title>Complete genome sequence of Shigella flexneri 5b and comparison with Shigella flexneri 2a.</title>
        <authorList>
            <person name="Nie H."/>
            <person name="Yang F."/>
            <person name="Zhang X."/>
            <person name="Yang J."/>
            <person name="Chen L."/>
            <person name="Wang J."/>
            <person name="Xiong Z."/>
            <person name="Peng J."/>
            <person name="Sun L."/>
            <person name="Dong J."/>
            <person name="Xue Y."/>
            <person name="Xu X."/>
            <person name="Chen S."/>
            <person name="Yao Z."/>
            <person name="Shen Y."/>
            <person name="Jin Q."/>
        </authorList>
    </citation>
    <scope>NUCLEOTIDE SEQUENCE [LARGE SCALE GENOMIC DNA]</scope>
    <source>
        <strain evidence="2 3">8401</strain>
    </source>
</reference>
<protein>
    <submittedName>
        <fullName evidence="2">Putative enzyme</fullName>
    </submittedName>
</protein>
<dbReference type="NCBIfam" id="NF008511">
    <property type="entry name" value="PRK11430.1"/>
    <property type="match status" value="1"/>
</dbReference>
<proteinExistence type="predicted"/>
<dbReference type="AlphaFoldDB" id="Q0T2C6"/>
<dbReference type="PANTHER" id="PTHR48207">
    <property type="entry name" value="SUCCINATE--HYDROXYMETHYLGLUTARATE COA-TRANSFERASE"/>
    <property type="match status" value="1"/>
</dbReference>
<accession>Q0T2C6</accession>
<dbReference type="Gene3D" id="3.30.1540.10">
    <property type="entry name" value="formyl-coa transferase, domain 3"/>
    <property type="match status" value="1"/>
</dbReference>
<dbReference type="SUPFAM" id="SSF89796">
    <property type="entry name" value="CoA-transferase family III (CaiB/BaiF)"/>
    <property type="match status" value="1"/>
</dbReference>
<dbReference type="HOGENOM" id="CLU_033975_0_0_6"/>
<organism evidence="2 3">
    <name type="scientific">Shigella flexneri serotype 5b (strain 8401)</name>
    <dbReference type="NCBI Taxonomy" id="373384"/>
    <lineage>
        <taxon>Bacteria</taxon>
        <taxon>Pseudomonadati</taxon>
        <taxon>Pseudomonadota</taxon>
        <taxon>Gammaproteobacteria</taxon>
        <taxon>Enterobacterales</taxon>
        <taxon>Enterobacteriaceae</taxon>
        <taxon>Shigella</taxon>
    </lineage>
</organism>
<sequence length="394" mass="43430">MSFHLRLFSRHKQMTNNESKGPFEGLLVIDMTHVLNGPFGTQLLYNMGARVIKVEPPGHGDDTRTFGPYVDGQSLYYSFINHGKESVVLDLKNDHDKSIFINMLKQADVLAENFRLGTMEKLGFSWERLQEINPRLIYASSSGFGHTGPLKDAPAYDTIIQAMSGIMMETGYPDAPPVRVGTSLADLCGGVYLFSGIVSALYGREKSQRGAHVDIAMFDATLSFLEHGLMAYIATGKSPQRLGNRHPYMAPFDVFDTQDKPITICCGNDKLFSALCQALELTELVNDPRFSSNILRVQNQAILKQYIERTLKTQAAEVWLAKIHEVGVPVAPLLSVAEAINLPQTQARNMLIEAGGIMMPGNPIKISGCADPHVMPGAATLDQHGEQIRQEFSS</sequence>
<dbReference type="InterPro" id="IPR023606">
    <property type="entry name" value="CoA-Trfase_III_dom_1_sf"/>
</dbReference>
<dbReference type="InterPro" id="IPR003673">
    <property type="entry name" value="CoA-Trfase_fam_III"/>
</dbReference>